<evidence type="ECO:0000259" key="7">
    <source>
        <dbReference type="Pfam" id="PF03775"/>
    </source>
</evidence>
<evidence type="ECO:0000256" key="4">
    <source>
        <dbReference type="ARBA" id="ARBA00023306"/>
    </source>
</evidence>
<keyword evidence="2 6" id="KW-0132">Cell division</keyword>
<dbReference type="RefSeq" id="WP_097018280.1">
    <property type="nucleotide sequence ID" value="NZ_OBDZ01000016.1"/>
</dbReference>
<organism evidence="9 10">
    <name type="scientific">Orenia metallireducens</name>
    <dbReference type="NCBI Taxonomy" id="1413210"/>
    <lineage>
        <taxon>Bacteria</taxon>
        <taxon>Bacillati</taxon>
        <taxon>Bacillota</taxon>
        <taxon>Clostridia</taxon>
        <taxon>Halanaerobiales</taxon>
        <taxon>Halobacteroidaceae</taxon>
        <taxon>Orenia</taxon>
    </lineage>
</organism>
<keyword evidence="4 6" id="KW-0131">Cell cycle</keyword>
<gene>
    <name evidence="6" type="primary">minC</name>
    <name evidence="9" type="ORF">SAMN06265827_11692</name>
</gene>
<name>A0A285HDJ9_9FIRM</name>
<dbReference type="InterPro" id="IPR005526">
    <property type="entry name" value="Septum_form_inhib_MinC_C"/>
</dbReference>
<reference evidence="10" key="1">
    <citation type="submission" date="2017-09" db="EMBL/GenBank/DDBJ databases">
        <authorList>
            <person name="Varghese N."/>
            <person name="Submissions S."/>
        </authorList>
    </citation>
    <scope>NUCLEOTIDE SEQUENCE [LARGE SCALE GENOMIC DNA]</scope>
    <source>
        <strain evidence="10">MSL47</strain>
    </source>
</reference>
<dbReference type="GO" id="GO:0000902">
    <property type="term" value="P:cell morphogenesis"/>
    <property type="evidence" value="ECO:0007669"/>
    <property type="project" value="InterPro"/>
</dbReference>
<dbReference type="HAMAP" id="MF_00267">
    <property type="entry name" value="MinC"/>
    <property type="match status" value="1"/>
</dbReference>
<dbReference type="InterPro" id="IPR013033">
    <property type="entry name" value="MinC"/>
</dbReference>
<evidence type="ECO:0000259" key="8">
    <source>
        <dbReference type="Pfam" id="PF22642"/>
    </source>
</evidence>
<dbReference type="NCBIfam" id="TIGR01222">
    <property type="entry name" value="minC"/>
    <property type="match status" value="1"/>
</dbReference>
<evidence type="ECO:0000313" key="10">
    <source>
        <dbReference type="Proteomes" id="UP000219573"/>
    </source>
</evidence>
<comment type="function">
    <text evidence="6">Cell division inhibitor that blocks the formation of polar Z ring septums. Rapidly oscillates between the poles of the cell to destabilize FtsZ filaments that have formed before they mature into polar Z rings. Prevents FtsZ polymerization.</text>
</comment>
<feature type="domain" description="Septum site-determining protein MinC N-terminal" evidence="8">
    <location>
        <begin position="6"/>
        <end position="80"/>
    </location>
</feature>
<dbReference type="STRING" id="1413210.U472_12985"/>
<dbReference type="SUPFAM" id="SSF63848">
    <property type="entry name" value="Cell-division inhibitor MinC, C-terminal domain"/>
    <property type="match status" value="1"/>
</dbReference>
<evidence type="ECO:0000256" key="1">
    <source>
        <dbReference type="ARBA" id="ARBA00006291"/>
    </source>
</evidence>
<feature type="domain" description="Septum formation inhibitor MinC C-terminal" evidence="7">
    <location>
        <begin position="100"/>
        <end position="198"/>
    </location>
</feature>
<dbReference type="AlphaFoldDB" id="A0A285HDJ9"/>
<keyword evidence="10" id="KW-1185">Reference proteome</keyword>
<accession>A0A285HDJ9</accession>
<comment type="similarity">
    <text evidence="1 6">Belongs to the MinC family.</text>
</comment>
<dbReference type="InterPro" id="IPR036145">
    <property type="entry name" value="MinC_C_sf"/>
</dbReference>
<dbReference type="OrthoDB" id="9790810at2"/>
<dbReference type="GO" id="GO:1901891">
    <property type="term" value="P:regulation of cell septum assembly"/>
    <property type="evidence" value="ECO:0007669"/>
    <property type="project" value="InterPro"/>
</dbReference>
<evidence type="ECO:0000256" key="5">
    <source>
        <dbReference type="ARBA" id="ARBA00046874"/>
    </source>
</evidence>
<dbReference type="Pfam" id="PF03775">
    <property type="entry name" value="MinC_C"/>
    <property type="match status" value="1"/>
</dbReference>
<evidence type="ECO:0000313" key="9">
    <source>
        <dbReference type="EMBL" id="SNY32916.1"/>
    </source>
</evidence>
<evidence type="ECO:0000256" key="2">
    <source>
        <dbReference type="ARBA" id="ARBA00022618"/>
    </source>
</evidence>
<comment type="subunit">
    <text evidence="5 6">Interacts with MinD and FtsZ.</text>
</comment>
<dbReference type="PANTHER" id="PTHR34108:SF1">
    <property type="entry name" value="SEPTUM SITE-DETERMINING PROTEIN MINC"/>
    <property type="match status" value="1"/>
</dbReference>
<dbReference type="Gene3D" id="2.160.20.70">
    <property type="match status" value="1"/>
</dbReference>
<protein>
    <recommendedName>
        <fullName evidence="6">Probable septum site-determining protein MinC</fullName>
    </recommendedName>
</protein>
<evidence type="ECO:0000256" key="6">
    <source>
        <dbReference type="HAMAP-Rule" id="MF_00267"/>
    </source>
</evidence>
<sequence>MLNRGVTFKGDLEGLIIILNDELEFNYIKEELRSKFIQAGDFFDDDLMVRIKLGRRGLTSKQKSELLEIFREQEGISVIEFINNDNRFVDSKEEGDTLLVKRTIRSGQTVRFEGNIVILGDVNPGAEIVAAGDIVVMGHFRGIAHAGAKGDTSATISAFRLEPTQLRIANYITRAPDIPPNSPNTPEIASLKGKQIIIDYLRK</sequence>
<keyword evidence="3 6" id="KW-0717">Septation</keyword>
<dbReference type="Pfam" id="PF22642">
    <property type="entry name" value="MinC_N_1"/>
    <property type="match status" value="1"/>
</dbReference>
<dbReference type="GO" id="GO:0000917">
    <property type="term" value="P:division septum assembly"/>
    <property type="evidence" value="ECO:0007669"/>
    <property type="project" value="UniProtKB-KW"/>
</dbReference>
<dbReference type="InterPro" id="IPR016098">
    <property type="entry name" value="CAP/MinC_C"/>
</dbReference>
<dbReference type="InterPro" id="IPR055219">
    <property type="entry name" value="MinC_N_1"/>
</dbReference>
<dbReference type="Gene3D" id="3.30.160.540">
    <property type="match status" value="1"/>
</dbReference>
<dbReference type="EMBL" id="OBDZ01000016">
    <property type="protein sequence ID" value="SNY32916.1"/>
    <property type="molecule type" value="Genomic_DNA"/>
</dbReference>
<proteinExistence type="inferred from homology"/>
<evidence type="ECO:0000256" key="3">
    <source>
        <dbReference type="ARBA" id="ARBA00023210"/>
    </source>
</evidence>
<dbReference type="Proteomes" id="UP000219573">
    <property type="component" value="Unassembled WGS sequence"/>
</dbReference>
<dbReference type="PANTHER" id="PTHR34108">
    <property type="entry name" value="SEPTUM SITE-DETERMINING PROTEIN MINC"/>
    <property type="match status" value="1"/>
</dbReference>